<comment type="caution">
    <text evidence="1">The sequence shown here is derived from an EMBL/GenBank/DDBJ whole genome shotgun (WGS) entry which is preliminary data.</text>
</comment>
<dbReference type="EMBL" id="MU273540">
    <property type="protein sequence ID" value="KAI0032629.1"/>
    <property type="molecule type" value="Genomic_DNA"/>
</dbReference>
<accession>A0ACB8QL95</accession>
<gene>
    <name evidence="1" type="ORF">K488DRAFT_85671</name>
</gene>
<organism evidence="1 2">
    <name type="scientific">Vararia minispora EC-137</name>
    <dbReference type="NCBI Taxonomy" id="1314806"/>
    <lineage>
        <taxon>Eukaryota</taxon>
        <taxon>Fungi</taxon>
        <taxon>Dikarya</taxon>
        <taxon>Basidiomycota</taxon>
        <taxon>Agaricomycotina</taxon>
        <taxon>Agaricomycetes</taxon>
        <taxon>Russulales</taxon>
        <taxon>Lachnocladiaceae</taxon>
        <taxon>Vararia</taxon>
    </lineage>
</organism>
<sequence>MTLDAHSGLKFDELEEILKPRHLETNFVATPCISGTRIQILKDVYSWLEDYGEPNVLWIRGGPGTGKTSLACSILEHLDRAQRCASFFLFRPSLYRPDDYFPSLAYSLAWFHPLFNTTLSHILKVDGFDPHHAGIKQSFEKLVLEPLRAHVEALTQVGLAPVIIIGSLDACYSREHASSWGQLVAALSRWSELPRECKLILTSCNRGDLRAAFERRMPRTIDLLTTDADQDIRRFLERRISDLRHDCRETEDAEAPREWPPPEQLNKLVTHASGYFLWARVAMDFVSSSANPVAALVTLSAAGRAQKLEDLDLVFNALLTDVFKHEKAPPGFRSTIGAIVAAYCPVSVSDLEALFGPRFAVRKPREVCASMAGVMTSHDDDRLSIFHPSFAEYITDAARCGIQHEGFIVDLMRAHIKFAVACLQLMLDDACGLRFNICYPESSYDANSLVPTERIAKCMPFPLEYACKYWAEHLRPLPKQHSSELRRLLDRFLRTKLLFWIEAMSYLGAVEAAVKSLVIAASSIESSSAELATLALEASRFVATYYDAVTTSAPHLYVSALPFLPMSSPICQAYSATCTPPFRLLSSPAPDPPLTSAFSVGFEIGAFAAFKDGKLALVGGLKAEENDDDEQPKFLYLVNLETGETKAKSAPTGHTQDIIHVSLSEDERYAVTTSFDCTLMLWDLTDGIRGLATFQEHIDYVRSADIDMARGRLVSGSDDTTIIVWSKDTKKPIYKPLKGHKDWIRTVRFVESGARIVSASDDKSIRIWDAETGSEIRKIVGHTHPVLCLAISPDETTIASGSEDGAVLFFAIRTGATLYQNRNGRVEAITALSYTPDGAQLVCGTGGGVVRILDGGTAEDIAEPLLGHKCVVKGVTVIDGGQGVVSAAEDGSVIVWDRSLTPVEHPPPPTVDTILALALDSYAPEPTLAVVDRRRIWRWASGGALLTNTPLCAAHGPFALAAFSADTTHLATAATDEVFVWDALTGALLAGPLTAPGSEITALALSRDGQYLLTVTDGAAVLLWDVSVAEPTGEILKERCTFCALAWSSADDRFVLDDGARTQLRRPGGAEVVLKEDEENGKTRGMHGGPWFGWADNGARLARCTAAGLVTVWDAGTGRQTARRRLPHGSAKVVSAAFTEDLARLVYQTKDGAPRIVELATGWEIAPCVGMGPGPALFAFAGAKLVCAGKDGTVRIAEIPQDAPRTIVFDEHTDSVRAIAFSPDGQYLASADDTGALLLRLVGAPHLHSTGTSTELLRVPRARFRALAFTPDGTALFSSDDARIRRSITLQPSSDASWELIGGSARALAVSHDGVMLLTAGTDGKVRLWYLLQLDAEPLLARALEGHTTPVCAAALSPSSARCAAGSADGGVRMWNAQTGALLGAQASAHDGVVRGVCFVGEKFVVSAGEDGALRVWDAETSAGLATVRTDTSLNALALLPPSVSGGMPHLVAGAQDGSLRFFTLASEPAPTTLVSLRSPLRLHSAPVLALAIAPGKQWLASADEHGRIVITELPASFYDETASNEALNTDADGHAPIARLGEDGWLYGAGGARLLWVAPARRRGFVFSAGTRVLGARETRIEFARDGRGIGKAWTACWAGAGREGEEEN</sequence>
<keyword evidence="2" id="KW-1185">Reference proteome</keyword>
<proteinExistence type="predicted"/>
<protein>
    <submittedName>
        <fullName evidence="1">Uncharacterized protein</fullName>
    </submittedName>
</protein>
<reference evidence="1" key="2">
    <citation type="journal article" date="2022" name="New Phytol.">
        <title>Evolutionary transition to the ectomycorrhizal habit in the genomes of a hyperdiverse lineage of mushroom-forming fungi.</title>
        <authorList>
            <person name="Looney B."/>
            <person name="Miyauchi S."/>
            <person name="Morin E."/>
            <person name="Drula E."/>
            <person name="Courty P.E."/>
            <person name="Kohler A."/>
            <person name="Kuo A."/>
            <person name="LaButti K."/>
            <person name="Pangilinan J."/>
            <person name="Lipzen A."/>
            <person name="Riley R."/>
            <person name="Andreopoulos W."/>
            <person name="He G."/>
            <person name="Johnson J."/>
            <person name="Nolan M."/>
            <person name="Tritt A."/>
            <person name="Barry K.W."/>
            <person name="Grigoriev I.V."/>
            <person name="Nagy L.G."/>
            <person name="Hibbett D."/>
            <person name="Henrissat B."/>
            <person name="Matheny P.B."/>
            <person name="Labbe J."/>
            <person name="Martin F.M."/>
        </authorList>
    </citation>
    <scope>NUCLEOTIDE SEQUENCE</scope>
    <source>
        <strain evidence="1">EC-137</strain>
    </source>
</reference>
<evidence type="ECO:0000313" key="1">
    <source>
        <dbReference type="EMBL" id="KAI0032629.1"/>
    </source>
</evidence>
<name>A0ACB8QL95_9AGAM</name>
<dbReference type="Proteomes" id="UP000814128">
    <property type="component" value="Unassembled WGS sequence"/>
</dbReference>
<evidence type="ECO:0000313" key="2">
    <source>
        <dbReference type="Proteomes" id="UP000814128"/>
    </source>
</evidence>
<reference evidence="1" key="1">
    <citation type="submission" date="2021-02" db="EMBL/GenBank/DDBJ databases">
        <authorList>
            <consortium name="DOE Joint Genome Institute"/>
            <person name="Ahrendt S."/>
            <person name="Looney B.P."/>
            <person name="Miyauchi S."/>
            <person name="Morin E."/>
            <person name="Drula E."/>
            <person name="Courty P.E."/>
            <person name="Chicoki N."/>
            <person name="Fauchery L."/>
            <person name="Kohler A."/>
            <person name="Kuo A."/>
            <person name="Labutti K."/>
            <person name="Pangilinan J."/>
            <person name="Lipzen A."/>
            <person name="Riley R."/>
            <person name="Andreopoulos W."/>
            <person name="He G."/>
            <person name="Johnson J."/>
            <person name="Barry K.W."/>
            <person name="Grigoriev I.V."/>
            <person name="Nagy L."/>
            <person name="Hibbett D."/>
            <person name="Henrissat B."/>
            <person name="Matheny P.B."/>
            <person name="Labbe J."/>
            <person name="Martin F."/>
        </authorList>
    </citation>
    <scope>NUCLEOTIDE SEQUENCE</scope>
    <source>
        <strain evidence="1">EC-137</strain>
    </source>
</reference>